<keyword evidence="2" id="KW-1133">Transmembrane helix</keyword>
<protein>
    <submittedName>
        <fullName evidence="4">LCP family protein</fullName>
    </submittedName>
</protein>
<keyword evidence="5" id="KW-1185">Reference proteome</keyword>
<dbReference type="EMBL" id="JACYXZ010000001">
    <property type="protein sequence ID" value="MBD8868337.1"/>
    <property type="molecule type" value="Genomic_DNA"/>
</dbReference>
<proteinExistence type="inferred from homology"/>
<keyword evidence="2" id="KW-0472">Membrane</keyword>
<dbReference type="Proteomes" id="UP000616839">
    <property type="component" value="Unassembled WGS sequence"/>
</dbReference>
<dbReference type="Gene3D" id="3.40.630.190">
    <property type="entry name" value="LCP protein"/>
    <property type="match status" value="1"/>
</dbReference>
<comment type="caution">
    <text evidence="4">The sequence shown here is derived from an EMBL/GenBank/DDBJ whole genome shotgun (WGS) entry which is preliminary data.</text>
</comment>
<dbReference type="PANTHER" id="PTHR33392">
    <property type="entry name" value="POLYISOPRENYL-TEICHOIC ACID--PEPTIDOGLYCAN TEICHOIC ACID TRANSFERASE TAGU"/>
    <property type="match status" value="1"/>
</dbReference>
<dbReference type="NCBIfam" id="TIGR00350">
    <property type="entry name" value="lytR_cpsA_psr"/>
    <property type="match status" value="1"/>
</dbReference>
<organism evidence="4 5">
    <name type="scientific">Nocardioides donggukensis</name>
    <dbReference type="NCBI Taxonomy" id="2774019"/>
    <lineage>
        <taxon>Bacteria</taxon>
        <taxon>Bacillati</taxon>
        <taxon>Actinomycetota</taxon>
        <taxon>Actinomycetes</taxon>
        <taxon>Propionibacteriales</taxon>
        <taxon>Nocardioidaceae</taxon>
        <taxon>Nocardioides</taxon>
    </lineage>
</organism>
<evidence type="ECO:0000256" key="2">
    <source>
        <dbReference type="SAM" id="Phobius"/>
    </source>
</evidence>
<keyword evidence="2" id="KW-0812">Transmembrane</keyword>
<dbReference type="Pfam" id="PF03816">
    <property type="entry name" value="LytR_cpsA_psr"/>
    <property type="match status" value="1"/>
</dbReference>
<name>A0A927Q015_9ACTN</name>
<evidence type="ECO:0000259" key="3">
    <source>
        <dbReference type="Pfam" id="PF03816"/>
    </source>
</evidence>
<dbReference type="AlphaFoldDB" id="A0A927Q015"/>
<dbReference type="InterPro" id="IPR050922">
    <property type="entry name" value="LytR/CpsA/Psr_CW_biosynth"/>
</dbReference>
<dbReference type="InterPro" id="IPR004474">
    <property type="entry name" value="LytR_CpsA_psr"/>
</dbReference>
<dbReference type="RefSeq" id="WP_192139905.1">
    <property type="nucleotide sequence ID" value="NZ_JACYXZ010000001.1"/>
</dbReference>
<dbReference type="PANTHER" id="PTHR33392:SF6">
    <property type="entry name" value="POLYISOPRENYL-TEICHOIC ACID--PEPTIDOGLYCAN TEICHOIC ACID TRANSFERASE TAGU"/>
    <property type="match status" value="1"/>
</dbReference>
<gene>
    <name evidence="4" type="ORF">IE331_01765</name>
</gene>
<accession>A0A927Q015</accession>
<evidence type="ECO:0000256" key="1">
    <source>
        <dbReference type="ARBA" id="ARBA00006068"/>
    </source>
</evidence>
<evidence type="ECO:0000313" key="4">
    <source>
        <dbReference type="EMBL" id="MBD8868337.1"/>
    </source>
</evidence>
<comment type="similarity">
    <text evidence="1">Belongs to the LytR/CpsA/Psr (LCP) family.</text>
</comment>
<sequence length="360" mass="38648">MSRSPDARSGPEGRAPAHRPGFVRRHLALSILAATALTLTLAVGGWVAYLQSQLVDVPRFEVDLERPGRPAAVPGDAVTLLLAGVDVNQGRGGTDLATMLESGAWEPGSYRSDAIMVLHIEAGARAAQLVSIPRDSYVPVAGRGSTKINAALSAGGPALLARTVEDLIGIRLDHVVLVDYAGFTGITRLLGGVEVTVAETVHDPKNDKTWQAGRHVLEGEEALLYVRQRYGLGRGDFDRVQRQQNFLRALLGKATGSGVLANPVTLTRFVRDLSDLVAVDSSLTPGRLRSLALDNRRLRGRDLRFLTVPHLGTATIGGASVVLLDRVATREMFAAVAVDDFAGWARDRDVEELPPEDRVR</sequence>
<feature type="domain" description="Cell envelope-related transcriptional attenuator" evidence="3">
    <location>
        <begin position="111"/>
        <end position="254"/>
    </location>
</feature>
<feature type="transmembrane region" description="Helical" evidence="2">
    <location>
        <begin position="27"/>
        <end position="49"/>
    </location>
</feature>
<evidence type="ECO:0000313" key="5">
    <source>
        <dbReference type="Proteomes" id="UP000616839"/>
    </source>
</evidence>
<reference evidence="4" key="1">
    <citation type="submission" date="2020-09" db="EMBL/GenBank/DDBJ databases">
        <title>Nocardioides sp. strain MJB4 16S ribosomal RNA gene Genome sequencing and assembly.</title>
        <authorList>
            <person name="Kim I."/>
        </authorList>
    </citation>
    <scope>NUCLEOTIDE SEQUENCE</scope>
    <source>
        <strain evidence="4">MJB4</strain>
    </source>
</reference>